<dbReference type="InterPro" id="IPR020052">
    <property type="entry name" value="Ribosomal_eL31_CS"/>
</dbReference>
<dbReference type="SUPFAM" id="SSF54575">
    <property type="entry name" value="Ribosomal protein L31e"/>
    <property type="match status" value="1"/>
</dbReference>
<evidence type="ECO:0000256" key="2">
    <source>
        <dbReference type="ARBA" id="ARBA00022980"/>
    </source>
</evidence>
<dbReference type="SMART" id="SM01380">
    <property type="entry name" value="Ribosomal_L31e"/>
    <property type="match status" value="1"/>
</dbReference>
<comment type="caution">
    <text evidence="4">The sequence shown here is derived from an EMBL/GenBank/DDBJ whole genome shotgun (WGS) entry which is preliminary data.</text>
</comment>
<dbReference type="PANTHER" id="PTHR10956:SF0">
    <property type="entry name" value="60S RIBOSOMAL PROTEIN L31"/>
    <property type="match status" value="1"/>
</dbReference>
<name>A0A8J6AQN8_9EUKA</name>
<dbReference type="Pfam" id="PF01198">
    <property type="entry name" value="Ribosomal_L31e"/>
    <property type="match status" value="1"/>
</dbReference>
<dbReference type="InterPro" id="IPR000054">
    <property type="entry name" value="Ribosomal_eL31"/>
</dbReference>
<dbReference type="PROSITE" id="PS01144">
    <property type="entry name" value="RIBOSOMAL_L31E"/>
    <property type="match status" value="1"/>
</dbReference>
<reference evidence="4" key="1">
    <citation type="submission" date="2021-05" db="EMBL/GenBank/DDBJ databases">
        <title>A free-living protist that lacks canonical eukaryotic 1 DNA replication and segregation systems.</title>
        <authorList>
            <person name="Salas-Leiva D.E."/>
            <person name="Tromer E.C."/>
            <person name="Curtis B.A."/>
            <person name="Jerlstrom-Hultqvist J."/>
            <person name="Kolisko M."/>
            <person name="Yi Z."/>
            <person name="Salas-Leiva J.S."/>
            <person name="Gallot-Lavallee L."/>
            <person name="Kops G.J.P.L."/>
            <person name="Archibald J.M."/>
            <person name="Simpson A.G.B."/>
            <person name="Roger A.J."/>
        </authorList>
    </citation>
    <scope>NUCLEOTIDE SEQUENCE</scope>
    <source>
        <strain evidence="4">BICM</strain>
    </source>
</reference>
<keyword evidence="2 4" id="KW-0689">Ribosomal protein</keyword>
<keyword evidence="3" id="KW-0687">Ribonucleoprotein</keyword>
<gene>
    <name evidence="4" type="ORF">J8273_6472</name>
</gene>
<accession>A0A8J6AQN8</accession>
<evidence type="ECO:0000313" key="4">
    <source>
        <dbReference type="EMBL" id="KAG9391696.1"/>
    </source>
</evidence>
<evidence type="ECO:0000256" key="1">
    <source>
        <dbReference type="ARBA" id="ARBA00010808"/>
    </source>
</evidence>
<protein>
    <submittedName>
        <fullName evidence="4">Ribosomal protein L31e</fullName>
    </submittedName>
</protein>
<dbReference type="GO" id="GO:0022625">
    <property type="term" value="C:cytosolic large ribosomal subunit"/>
    <property type="evidence" value="ECO:0007669"/>
    <property type="project" value="TreeGrafter"/>
</dbReference>
<dbReference type="Proteomes" id="UP000717585">
    <property type="component" value="Unassembled WGS sequence"/>
</dbReference>
<comment type="similarity">
    <text evidence="1">Belongs to the eukaryotic ribosomal protein eL31 family.</text>
</comment>
<dbReference type="GO" id="GO:0002181">
    <property type="term" value="P:cytoplasmic translation"/>
    <property type="evidence" value="ECO:0007669"/>
    <property type="project" value="TreeGrafter"/>
</dbReference>
<dbReference type="OrthoDB" id="9739313at2759"/>
<evidence type="ECO:0000313" key="5">
    <source>
        <dbReference type="Proteomes" id="UP000717585"/>
    </source>
</evidence>
<dbReference type="PANTHER" id="PTHR10956">
    <property type="entry name" value="60S RIBOSOMAL PROTEIN L31"/>
    <property type="match status" value="1"/>
</dbReference>
<keyword evidence="5" id="KW-1185">Reference proteome</keyword>
<organism evidence="4 5">
    <name type="scientific">Carpediemonas membranifera</name>
    <dbReference type="NCBI Taxonomy" id="201153"/>
    <lineage>
        <taxon>Eukaryota</taxon>
        <taxon>Metamonada</taxon>
        <taxon>Carpediemonas-like organisms</taxon>
        <taxon>Carpediemonas</taxon>
    </lineage>
</organism>
<evidence type="ECO:0000256" key="3">
    <source>
        <dbReference type="ARBA" id="ARBA00023274"/>
    </source>
</evidence>
<dbReference type="GO" id="GO:0003735">
    <property type="term" value="F:structural constituent of ribosome"/>
    <property type="evidence" value="ECO:0007669"/>
    <property type="project" value="InterPro"/>
</dbReference>
<dbReference type="EMBL" id="JAHDYR010000053">
    <property type="protein sequence ID" value="KAG9391696.1"/>
    <property type="molecule type" value="Genomic_DNA"/>
</dbReference>
<dbReference type="AlphaFoldDB" id="A0A8J6AQN8"/>
<sequence>MAKVIKIREDTLNLKKRLHRVTFSKRAPKAIKELRAYAHTFSREAEVRIDAALNHYVWSKGIRHLPNSVRVRMVLEEEDDKHIITLSHVAVTSFKGLLTEKCE</sequence>
<dbReference type="InterPro" id="IPR023621">
    <property type="entry name" value="Ribosomal_eL31_dom_sf"/>
</dbReference>
<dbReference type="Gene3D" id="3.10.440.10">
    <property type="match status" value="1"/>
</dbReference>
<proteinExistence type="inferred from homology"/>